<gene>
    <name evidence="1" type="ORF">B0A71_14030</name>
</gene>
<evidence type="ECO:0000313" key="1">
    <source>
        <dbReference type="EMBL" id="OXB18054.1"/>
    </source>
</evidence>
<accession>A0ABX4D410</accession>
<comment type="caution">
    <text evidence="1">The sequence shown here is derived from an EMBL/GenBank/DDBJ whole genome shotgun (WGS) entry which is preliminary data.</text>
</comment>
<evidence type="ECO:0000313" key="2">
    <source>
        <dbReference type="Proteomes" id="UP000198319"/>
    </source>
</evidence>
<dbReference type="Proteomes" id="UP000198319">
    <property type="component" value="Unassembled WGS sequence"/>
</dbReference>
<dbReference type="RefSeq" id="WP_165768928.1">
    <property type="nucleotide sequence ID" value="NZ_MUHG01000023.1"/>
</dbReference>
<organism evidence="1 2">
    <name type="scientific">Flavobacterium tructae</name>
    <dbReference type="NCBI Taxonomy" id="1114873"/>
    <lineage>
        <taxon>Bacteria</taxon>
        <taxon>Pseudomonadati</taxon>
        <taxon>Bacteroidota</taxon>
        <taxon>Flavobacteriia</taxon>
        <taxon>Flavobacteriales</taxon>
        <taxon>Flavobacteriaceae</taxon>
        <taxon>Flavobacterium</taxon>
    </lineage>
</organism>
<sequence>IENYKLELNKFVTGFCKSKFSTEEAIYFEIINSLKSRELKFKIFKIIDEVSESLIFRKKYGKLILDYNYENLTNAENLVINKIIDLNK</sequence>
<protein>
    <submittedName>
        <fullName evidence="1">Uncharacterized protein</fullName>
    </submittedName>
</protein>
<keyword evidence="2" id="KW-1185">Reference proteome</keyword>
<dbReference type="EMBL" id="MUHG01000023">
    <property type="protein sequence ID" value="OXB18054.1"/>
    <property type="molecule type" value="Genomic_DNA"/>
</dbReference>
<reference evidence="1 2" key="1">
    <citation type="submission" date="2016-11" db="EMBL/GenBank/DDBJ databases">
        <title>Whole genomes of Flavobacteriaceae.</title>
        <authorList>
            <person name="Stine C."/>
            <person name="Li C."/>
            <person name="Tadesse D."/>
        </authorList>
    </citation>
    <scope>NUCLEOTIDE SEQUENCE [LARGE SCALE GENOMIC DNA]</scope>
    <source>
        <strain evidence="1 2">ATCC BAA-2541</strain>
    </source>
</reference>
<feature type="non-terminal residue" evidence="1">
    <location>
        <position position="1"/>
    </location>
</feature>
<name>A0ABX4D410_9FLAO</name>
<proteinExistence type="predicted"/>